<evidence type="ECO:0008006" key="4">
    <source>
        <dbReference type="Google" id="ProtNLM"/>
    </source>
</evidence>
<comment type="caution">
    <text evidence="2">The sequence shown here is derived from an EMBL/GenBank/DDBJ whole genome shotgun (WGS) entry which is preliminary data.</text>
</comment>
<evidence type="ECO:0000256" key="1">
    <source>
        <dbReference type="SAM" id="Phobius"/>
    </source>
</evidence>
<gene>
    <name evidence="2" type="ORF">GCM10007870_14780</name>
</gene>
<keyword evidence="1" id="KW-1133">Transmembrane helix</keyword>
<dbReference type="Proteomes" id="UP001156629">
    <property type="component" value="Unassembled WGS sequence"/>
</dbReference>
<accession>A0ABQ5WTB3</accession>
<evidence type="ECO:0000313" key="3">
    <source>
        <dbReference type="Proteomes" id="UP001156629"/>
    </source>
</evidence>
<keyword evidence="3" id="KW-1185">Reference proteome</keyword>
<organism evidence="2 3">
    <name type="scientific">Gluconobacter kondonii</name>
    <dbReference type="NCBI Taxonomy" id="941463"/>
    <lineage>
        <taxon>Bacteria</taxon>
        <taxon>Pseudomonadati</taxon>
        <taxon>Pseudomonadota</taxon>
        <taxon>Alphaproteobacteria</taxon>
        <taxon>Acetobacterales</taxon>
        <taxon>Acetobacteraceae</taxon>
        <taxon>Gluconobacter</taxon>
    </lineage>
</organism>
<sequence length="79" mass="8787">METPDSVEICAVMFWAMEYIAGLSDAVLTDLPVETAFSVWVRSAVVWFRLWSAAIAAVFVLIDNDIESVLRRCRFAASG</sequence>
<keyword evidence="1" id="KW-0812">Transmembrane</keyword>
<name>A0ABQ5WTB3_9PROT</name>
<proteinExistence type="predicted"/>
<feature type="transmembrane region" description="Helical" evidence="1">
    <location>
        <begin position="39"/>
        <end position="62"/>
    </location>
</feature>
<evidence type="ECO:0000313" key="2">
    <source>
        <dbReference type="EMBL" id="GLQ65894.1"/>
    </source>
</evidence>
<reference evidence="3" key="1">
    <citation type="journal article" date="2019" name="Int. J. Syst. Evol. Microbiol.">
        <title>The Global Catalogue of Microorganisms (GCM) 10K type strain sequencing project: providing services to taxonomists for standard genome sequencing and annotation.</title>
        <authorList>
            <consortium name="The Broad Institute Genomics Platform"/>
            <consortium name="The Broad Institute Genome Sequencing Center for Infectious Disease"/>
            <person name="Wu L."/>
            <person name="Ma J."/>
        </authorList>
    </citation>
    <scope>NUCLEOTIDE SEQUENCE [LARGE SCALE GENOMIC DNA]</scope>
    <source>
        <strain evidence="3">NBRC 3266</strain>
    </source>
</reference>
<keyword evidence="1" id="KW-0472">Membrane</keyword>
<dbReference type="EMBL" id="BSNV01000006">
    <property type="protein sequence ID" value="GLQ65894.1"/>
    <property type="molecule type" value="Genomic_DNA"/>
</dbReference>
<protein>
    <recommendedName>
        <fullName evidence="4">Transposase</fullName>
    </recommendedName>
</protein>